<proteinExistence type="predicted"/>
<dbReference type="EnsemblMetazoa" id="Aqu2.1.15648_001">
    <property type="protein sequence ID" value="Aqu2.1.15648_001"/>
    <property type="gene ID" value="Aqu2.1.15648"/>
</dbReference>
<reference evidence="1" key="1">
    <citation type="submission" date="2017-05" db="UniProtKB">
        <authorList>
            <consortium name="EnsemblMetazoa"/>
        </authorList>
    </citation>
    <scope>IDENTIFICATION</scope>
</reference>
<dbReference type="InParanoid" id="A0A1X7TLY4"/>
<name>A0A1X7TLY4_AMPQE</name>
<organism evidence="1">
    <name type="scientific">Amphimedon queenslandica</name>
    <name type="common">Sponge</name>
    <dbReference type="NCBI Taxonomy" id="400682"/>
    <lineage>
        <taxon>Eukaryota</taxon>
        <taxon>Metazoa</taxon>
        <taxon>Porifera</taxon>
        <taxon>Demospongiae</taxon>
        <taxon>Heteroscleromorpha</taxon>
        <taxon>Haplosclerida</taxon>
        <taxon>Niphatidae</taxon>
        <taxon>Amphimedon</taxon>
    </lineage>
</organism>
<dbReference type="AlphaFoldDB" id="A0A1X7TLY4"/>
<protein>
    <submittedName>
        <fullName evidence="1">Uncharacterized protein</fullName>
    </submittedName>
</protein>
<evidence type="ECO:0000313" key="1">
    <source>
        <dbReference type="EnsemblMetazoa" id="Aqu2.1.15648_001"/>
    </source>
</evidence>
<accession>A0A1X7TLY4</accession>
<sequence>MLLKVGFVYMPPNNNTYYFSALELSIITIRNIVSECDK</sequence>